<feature type="region of interest" description="Disordered" evidence="1">
    <location>
        <begin position="76"/>
        <end position="111"/>
    </location>
</feature>
<evidence type="ECO:0000256" key="2">
    <source>
        <dbReference type="SAM" id="SignalP"/>
    </source>
</evidence>
<feature type="compositionally biased region" description="Gly residues" evidence="1">
    <location>
        <begin position="76"/>
        <end position="92"/>
    </location>
</feature>
<protein>
    <recommendedName>
        <fullName evidence="5">Glycine-rich protein</fullName>
    </recommendedName>
</protein>
<keyword evidence="4" id="KW-1185">Reference proteome</keyword>
<organism evidence="3 4">
    <name type="scientific">Cannabis sativa</name>
    <name type="common">Hemp</name>
    <name type="synonym">Marijuana</name>
    <dbReference type="NCBI Taxonomy" id="3483"/>
    <lineage>
        <taxon>Eukaryota</taxon>
        <taxon>Viridiplantae</taxon>
        <taxon>Streptophyta</taxon>
        <taxon>Embryophyta</taxon>
        <taxon>Tracheophyta</taxon>
        <taxon>Spermatophyta</taxon>
        <taxon>Magnoliopsida</taxon>
        <taxon>eudicotyledons</taxon>
        <taxon>Gunneridae</taxon>
        <taxon>Pentapetalae</taxon>
        <taxon>rosids</taxon>
        <taxon>fabids</taxon>
        <taxon>Rosales</taxon>
        <taxon>Cannabaceae</taxon>
        <taxon>Cannabis</taxon>
    </lineage>
</organism>
<reference evidence="3" key="2">
    <citation type="submission" date="2021-03" db="UniProtKB">
        <authorList>
            <consortium name="EnsemblPlants"/>
        </authorList>
    </citation>
    <scope>IDENTIFICATION</scope>
</reference>
<dbReference type="EMBL" id="UZAU01000547">
    <property type="status" value="NOT_ANNOTATED_CDS"/>
    <property type="molecule type" value="Genomic_DNA"/>
</dbReference>
<keyword evidence="2" id="KW-0732">Signal</keyword>
<evidence type="ECO:0000313" key="3">
    <source>
        <dbReference type="EnsemblPlants" id="cds.evm.model.05.1921"/>
    </source>
</evidence>
<feature type="chain" id="PRO_5030851311" description="Glycine-rich protein" evidence="2">
    <location>
        <begin position="29"/>
        <end position="111"/>
    </location>
</feature>
<evidence type="ECO:0000313" key="4">
    <source>
        <dbReference type="Proteomes" id="UP000596661"/>
    </source>
</evidence>
<reference evidence="3" key="1">
    <citation type="submission" date="2018-11" db="EMBL/GenBank/DDBJ databases">
        <authorList>
            <person name="Grassa J C."/>
        </authorList>
    </citation>
    <scope>NUCLEOTIDE SEQUENCE [LARGE SCALE GENOMIC DNA]</scope>
</reference>
<dbReference type="Proteomes" id="UP000596661">
    <property type="component" value="Chromosome 5"/>
</dbReference>
<sequence>MSIHSTRRVTISVVTLFVLLGLVMGTYASRALLHNDGINSGAAAAYGSGINGATQYGVGGGIEGAGGAAGGEYGGGGMGGGEGEAGGSGGSSSGFAAKEEYATNNRGGGLQ</sequence>
<dbReference type="AlphaFoldDB" id="A0A803PNG8"/>
<proteinExistence type="predicted"/>
<feature type="signal peptide" evidence="2">
    <location>
        <begin position="1"/>
        <end position="28"/>
    </location>
</feature>
<dbReference type="EnsemblPlants" id="evm.model.05.1921">
    <property type="protein sequence ID" value="cds.evm.model.05.1921"/>
    <property type="gene ID" value="evm.TU.05.1921"/>
</dbReference>
<evidence type="ECO:0008006" key="5">
    <source>
        <dbReference type="Google" id="ProtNLM"/>
    </source>
</evidence>
<name>A0A803PNG8_CANSA</name>
<gene>
    <name evidence="3" type="primary">LOC133038501</name>
</gene>
<evidence type="ECO:0000256" key="1">
    <source>
        <dbReference type="SAM" id="MobiDB-lite"/>
    </source>
</evidence>
<accession>A0A803PNG8</accession>
<dbReference type="Gramene" id="evm.model.05.1921">
    <property type="protein sequence ID" value="cds.evm.model.05.1921"/>
    <property type="gene ID" value="evm.TU.05.1921"/>
</dbReference>